<dbReference type="SMART" id="SM00225">
    <property type="entry name" value="BTB"/>
    <property type="match status" value="2"/>
</dbReference>
<sequence>MSHTWTEIKPKSSIIPDKRSKVSYTLYNNKILVYGGFHAHGWDQIYYDDMYEFDLATKKWSLIEQVGKKPAPRWGNTTIVYQNKLIVFGGRQSGSNNPAIHQFDLKKRIWEVLKTKGKYESLYYHASVLYQNRYMISIGGLEKNDKYNQKIYVLDLEKSKWNTMKTSGKKLSPRFGLSAVIDNDDIYVVGGYKKDTLSGLFKLNLRSKIWSQIVSINDEYWTLKESHSAVLDSKSKKMIIFGGFQRKNNSNLNNITIFNLVTEQWEEVKTKGVIPDPRDDHSAILSNNKMYIFFGTSGNNKNFYNDIFEFQFASELSIHMHSFLDNQQLCDIEFTTLDKKRIQAHNHILQARLKHHWTPFFQNQLSNLTYEELRSFLTFIYTGNLETEKEETTNKLKEMVSKLNLENLQIEGEENEKKLETDLNELFEDEKTKDFSIIVKRENEKEEIIRVHKTILSAHSELFRGMFLSVHDNSNSAPDLSGRSAKSIRKLIQYFYTGKTSQIDSFEIAVELLDAPSYYGIDSSRLEIPNQCAQIINQNLNIQNVVEFCYSSLELGNVLLQDFCIEFIKNNFKQLKSQNLDDLFDLINEIRRINLREMLK</sequence>
<dbReference type="InterPro" id="IPR015915">
    <property type="entry name" value="Kelch-typ_b-propeller"/>
</dbReference>
<dbReference type="Proteomes" id="UP001149090">
    <property type="component" value="Unassembled WGS sequence"/>
</dbReference>
<dbReference type="Gene3D" id="3.30.710.10">
    <property type="entry name" value="Potassium Channel Kv1.1, Chain A"/>
    <property type="match status" value="2"/>
</dbReference>
<evidence type="ECO:0000313" key="5">
    <source>
        <dbReference type="EMBL" id="KAJ5080481.1"/>
    </source>
</evidence>
<feature type="domain" description="BTB" evidence="4">
    <location>
        <begin position="433"/>
        <end position="504"/>
    </location>
</feature>
<feature type="coiled-coil region" evidence="3">
    <location>
        <begin position="396"/>
        <end position="425"/>
    </location>
</feature>
<keyword evidence="2" id="KW-0677">Repeat</keyword>
<keyword evidence="1" id="KW-0880">Kelch repeat</keyword>
<accession>A0A9Q0LUZ0</accession>
<evidence type="ECO:0000256" key="3">
    <source>
        <dbReference type="SAM" id="Coils"/>
    </source>
</evidence>
<dbReference type="Pfam" id="PF00651">
    <property type="entry name" value="BTB"/>
    <property type="match status" value="2"/>
</dbReference>
<reference evidence="5" key="1">
    <citation type="submission" date="2022-10" db="EMBL/GenBank/DDBJ databases">
        <title>Novel sulphate-reducing endosymbionts in the free-living metamonad Anaeramoeba.</title>
        <authorList>
            <person name="Jerlstrom-Hultqvist J."/>
            <person name="Cepicka I."/>
            <person name="Gallot-Lavallee L."/>
            <person name="Salas-Leiva D."/>
            <person name="Curtis B.A."/>
            <person name="Zahonova K."/>
            <person name="Pipaliya S."/>
            <person name="Dacks J."/>
            <person name="Roger A.J."/>
        </authorList>
    </citation>
    <scope>NUCLEOTIDE SEQUENCE</scope>
    <source>
        <strain evidence="5">BMAN</strain>
    </source>
</reference>
<dbReference type="SUPFAM" id="SSF117281">
    <property type="entry name" value="Kelch motif"/>
    <property type="match status" value="1"/>
</dbReference>
<dbReference type="CDD" id="cd18186">
    <property type="entry name" value="BTB_POZ_ZBTB_KLHL-like"/>
    <property type="match status" value="1"/>
</dbReference>
<protein>
    <submittedName>
        <fullName evidence="5">Leucine-zipper-like transcriptional regulator 1</fullName>
    </submittedName>
</protein>
<keyword evidence="3" id="KW-0175">Coiled coil</keyword>
<name>A0A9Q0LUZ0_ANAIG</name>
<dbReference type="PROSITE" id="PS50097">
    <property type="entry name" value="BTB"/>
    <property type="match status" value="2"/>
</dbReference>
<dbReference type="SUPFAM" id="SSF54695">
    <property type="entry name" value="POZ domain"/>
    <property type="match status" value="2"/>
</dbReference>
<evidence type="ECO:0000313" key="6">
    <source>
        <dbReference type="Proteomes" id="UP001149090"/>
    </source>
</evidence>
<evidence type="ECO:0000256" key="1">
    <source>
        <dbReference type="ARBA" id="ARBA00022441"/>
    </source>
</evidence>
<dbReference type="Pfam" id="PF24681">
    <property type="entry name" value="Kelch_KLHDC2_KLHL20_DRC7"/>
    <property type="match status" value="1"/>
</dbReference>
<organism evidence="5 6">
    <name type="scientific">Anaeramoeba ignava</name>
    <name type="common">Anaerobic marine amoeba</name>
    <dbReference type="NCBI Taxonomy" id="1746090"/>
    <lineage>
        <taxon>Eukaryota</taxon>
        <taxon>Metamonada</taxon>
        <taxon>Anaeramoebidae</taxon>
        <taxon>Anaeramoeba</taxon>
    </lineage>
</organism>
<dbReference type="EMBL" id="JAPDFW010000010">
    <property type="protein sequence ID" value="KAJ5080481.1"/>
    <property type="molecule type" value="Genomic_DNA"/>
</dbReference>
<proteinExistence type="predicted"/>
<dbReference type="PANTHER" id="PTHR46093:SF18">
    <property type="entry name" value="FIBRONECTIN TYPE-III DOMAIN-CONTAINING PROTEIN"/>
    <property type="match status" value="1"/>
</dbReference>
<feature type="domain" description="BTB" evidence="4">
    <location>
        <begin position="330"/>
        <end position="389"/>
    </location>
</feature>
<dbReference type="Gene3D" id="2.120.10.80">
    <property type="entry name" value="Kelch-type beta propeller"/>
    <property type="match status" value="2"/>
</dbReference>
<evidence type="ECO:0000259" key="4">
    <source>
        <dbReference type="PROSITE" id="PS50097"/>
    </source>
</evidence>
<keyword evidence="6" id="KW-1185">Reference proteome</keyword>
<evidence type="ECO:0000256" key="2">
    <source>
        <dbReference type="ARBA" id="ARBA00022737"/>
    </source>
</evidence>
<dbReference type="OrthoDB" id="10250130at2759"/>
<dbReference type="InterPro" id="IPR011333">
    <property type="entry name" value="SKP1/BTB/POZ_sf"/>
</dbReference>
<dbReference type="AlphaFoldDB" id="A0A9Q0LUZ0"/>
<dbReference type="InterPro" id="IPR000210">
    <property type="entry name" value="BTB/POZ_dom"/>
</dbReference>
<comment type="caution">
    <text evidence="5">The sequence shown here is derived from an EMBL/GenBank/DDBJ whole genome shotgun (WGS) entry which is preliminary data.</text>
</comment>
<dbReference type="PANTHER" id="PTHR46093">
    <property type="entry name" value="ACYL-COA-BINDING DOMAIN-CONTAINING PROTEIN 5"/>
    <property type="match status" value="1"/>
</dbReference>
<gene>
    <name evidence="5" type="ORF">M0811_14076</name>
</gene>